<sequence length="588" mass="65030">MLSYSSRYPTIAAFPRASSFLGLRIPRQTPRSDPAFLDCGTLCSSSSVTKPLSEGLSEVGSPKFGSFGDSLCHGSLVGRLQTCGRVKEVEKLHAEIVKWLGCSDVFVSNNLISGYVRYGRIREARKVFDEIPDFGRDLVTWTSMINGYVRVKAEEEAVRLFVDAVDRGVRPECKAYVCVLNLCSKRLDLVLGEQVHTSLVKYGRRNLMVDSAVVHLYAQCGDLEGAFRMFDRMYEHDVVSWTTIISGCSRSGCGREALSMFARMLSTGLLPNAHTVCSVLDACGEVGELKIGKQLHGRIAKGMVESDILVWTSLVDMYAKCEEMIKCRKVFDRMKRRNTVTWTSIIAGYARNGLGKEAIDLFREMMRTKTFANDMTFVSVLNACGLLKSRHLGAELHAAIIKKSIQMNIYLGSTLLWFYCNCGKYAAASNILHQMPYRDVVSWTAIISGCTNLGLEAEALKRLKEMMEEGISPNSFTYSSALKACARLEALLPGKLLHSSASKTSSSSSIYVGSSLIHMYARCSHVSDAVQVFERLTEQSLVTLTAMIMGYAKNGHSPEALELVNRLSREGVRLDDHVVSTVLSALTE</sequence>
<gene>
    <name evidence="1" type="ORF">MLD38_001384</name>
</gene>
<accession>A0ACB9SF18</accession>
<dbReference type="EMBL" id="CM042880">
    <property type="protein sequence ID" value="KAI4389126.1"/>
    <property type="molecule type" value="Genomic_DNA"/>
</dbReference>
<proteinExistence type="predicted"/>
<reference evidence="2" key="1">
    <citation type="journal article" date="2023" name="Front. Plant Sci.">
        <title>Chromosomal-level genome assembly of Melastoma candidum provides insights into trichome evolution.</title>
        <authorList>
            <person name="Zhong Y."/>
            <person name="Wu W."/>
            <person name="Sun C."/>
            <person name="Zou P."/>
            <person name="Liu Y."/>
            <person name="Dai S."/>
            <person name="Zhou R."/>
        </authorList>
    </citation>
    <scope>NUCLEOTIDE SEQUENCE [LARGE SCALE GENOMIC DNA]</scope>
</reference>
<evidence type="ECO:0000313" key="2">
    <source>
        <dbReference type="Proteomes" id="UP001057402"/>
    </source>
</evidence>
<comment type="caution">
    <text evidence="1">The sequence shown here is derived from an EMBL/GenBank/DDBJ whole genome shotgun (WGS) entry which is preliminary data.</text>
</comment>
<dbReference type="Proteomes" id="UP001057402">
    <property type="component" value="Chromosome 1"/>
</dbReference>
<name>A0ACB9SF18_9MYRT</name>
<evidence type="ECO:0000313" key="1">
    <source>
        <dbReference type="EMBL" id="KAI4389126.1"/>
    </source>
</evidence>
<keyword evidence="2" id="KW-1185">Reference proteome</keyword>
<organism evidence="1 2">
    <name type="scientific">Melastoma candidum</name>
    <dbReference type="NCBI Taxonomy" id="119954"/>
    <lineage>
        <taxon>Eukaryota</taxon>
        <taxon>Viridiplantae</taxon>
        <taxon>Streptophyta</taxon>
        <taxon>Embryophyta</taxon>
        <taxon>Tracheophyta</taxon>
        <taxon>Spermatophyta</taxon>
        <taxon>Magnoliopsida</taxon>
        <taxon>eudicotyledons</taxon>
        <taxon>Gunneridae</taxon>
        <taxon>Pentapetalae</taxon>
        <taxon>rosids</taxon>
        <taxon>malvids</taxon>
        <taxon>Myrtales</taxon>
        <taxon>Melastomataceae</taxon>
        <taxon>Melastomatoideae</taxon>
        <taxon>Melastomateae</taxon>
        <taxon>Melastoma</taxon>
    </lineage>
</organism>
<protein>
    <submittedName>
        <fullName evidence="1">Uncharacterized protein</fullName>
    </submittedName>
</protein>